<accession>A0ABN8NBI9</accession>
<organism evidence="2 3">
    <name type="scientific">Porites evermanni</name>
    <dbReference type="NCBI Taxonomy" id="104178"/>
    <lineage>
        <taxon>Eukaryota</taxon>
        <taxon>Metazoa</taxon>
        <taxon>Cnidaria</taxon>
        <taxon>Anthozoa</taxon>
        <taxon>Hexacorallia</taxon>
        <taxon>Scleractinia</taxon>
        <taxon>Fungiina</taxon>
        <taxon>Poritidae</taxon>
        <taxon>Porites</taxon>
    </lineage>
</organism>
<keyword evidence="1" id="KW-1133">Transmembrane helix</keyword>
<reference evidence="2 3" key="1">
    <citation type="submission" date="2022-05" db="EMBL/GenBank/DDBJ databases">
        <authorList>
            <consortium name="Genoscope - CEA"/>
            <person name="William W."/>
        </authorList>
    </citation>
    <scope>NUCLEOTIDE SEQUENCE [LARGE SCALE GENOMIC DNA]</scope>
</reference>
<keyword evidence="3" id="KW-1185">Reference proteome</keyword>
<feature type="transmembrane region" description="Helical" evidence="1">
    <location>
        <begin position="320"/>
        <end position="347"/>
    </location>
</feature>
<keyword evidence="1" id="KW-0472">Membrane</keyword>
<comment type="caution">
    <text evidence="2">The sequence shown here is derived from an EMBL/GenBank/DDBJ whole genome shotgun (WGS) entry which is preliminary data.</text>
</comment>
<dbReference type="EMBL" id="CALNXI010000776">
    <property type="protein sequence ID" value="CAH3046164.1"/>
    <property type="molecule type" value="Genomic_DNA"/>
</dbReference>
<keyword evidence="1" id="KW-0812">Transmembrane</keyword>
<gene>
    <name evidence="2" type="ORF">PEVE_00041178</name>
</gene>
<evidence type="ECO:0000313" key="3">
    <source>
        <dbReference type="Proteomes" id="UP001159427"/>
    </source>
</evidence>
<sequence length="527" mass="56566">MSPQSVVQQNDRPPPYTVDAQTCSQGSDLLLVSLEMTPMPPQETGPPPPYHQISTTESVMSSFHDGDQPPAYVCTDEQMCMTGGILARVCKTSCGPNALACVFLTSSFCGIAVGVCYSIIVVVMIFCEYSCAPGWHVSAIVLTLGIVQCITGCSGCCWVTPSSSQPDQIFSPFTIPAGDAQMMPTCMPPRNVFQDNDRPPPYGATSQGPDLLLVPLEFTPMSLQSVVQQNDRPPPYTVDAQTCSHGSDLLLVPLETTPMPAQETGPPPPYHQISTTGFVMSSFHDGDQPPAYVCTDEQMSILGGTLARNREGTSCGRKEMACAFITSSLCGMAVGGCYSFLVLLPSYFFGYSSGPERTVAAIVLTLVIVQCITGCSGCYWVTSSSSQADQTFSPFTVPAGDAQMVPTCTLPRSVFEDNDRPPPYGAGSQGPELLLVPLEFTPMSLQSIVQQNDRPPPYTVDAQTCSRGSDLLLVPLEMTPMPPQETGPPPPYHQISTTESVMSSFHDGDQPPSYVCTDEQHRVTTYV</sequence>
<name>A0ABN8NBI9_9CNID</name>
<feature type="transmembrane region" description="Helical" evidence="1">
    <location>
        <begin position="359"/>
        <end position="381"/>
    </location>
</feature>
<evidence type="ECO:0000256" key="1">
    <source>
        <dbReference type="SAM" id="Phobius"/>
    </source>
</evidence>
<feature type="transmembrane region" description="Helical" evidence="1">
    <location>
        <begin position="138"/>
        <end position="159"/>
    </location>
</feature>
<proteinExistence type="predicted"/>
<protein>
    <submittedName>
        <fullName evidence="2">Uncharacterized protein</fullName>
    </submittedName>
</protein>
<evidence type="ECO:0000313" key="2">
    <source>
        <dbReference type="EMBL" id="CAH3046164.1"/>
    </source>
</evidence>
<feature type="transmembrane region" description="Helical" evidence="1">
    <location>
        <begin position="98"/>
        <end position="126"/>
    </location>
</feature>
<dbReference type="Proteomes" id="UP001159427">
    <property type="component" value="Unassembled WGS sequence"/>
</dbReference>